<evidence type="ECO:0000313" key="2">
    <source>
        <dbReference type="Proteomes" id="UP000310168"/>
    </source>
</evidence>
<organism evidence="1 2">
    <name type="scientific">Brachyspira catarrhinii</name>
    <dbReference type="NCBI Taxonomy" id="2528966"/>
    <lineage>
        <taxon>Bacteria</taxon>
        <taxon>Pseudomonadati</taxon>
        <taxon>Spirochaetota</taxon>
        <taxon>Spirochaetia</taxon>
        <taxon>Brachyspirales</taxon>
        <taxon>Brachyspiraceae</taxon>
        <taxon>Brachyspira</taxon>
    </lineage>
</organism>
<feature type="non-terminal residue" evidence="1">
    <location>
        <position position="72"/>
    </location>
</feature>
<comment type="caution">
    <text evidence="1">The sequence shown here is derived from an EMBL/GenBank/DDBJ whole genome shotgun (WGS) entry which is preliminary data.</text>
</comment>
<gene>
    <name evidence="1" type="ORF">EZH24_11180</name>
</gene>
<proteinExistence type="predicted"/>
<protein>
    <submittedName>
        <fullName evidence="1">Uncharacterized protein</fullName>
    </submittedName>
</protein>
<reference evidence="1 2" key="1">
    <citation type="journal article" date="2019" name="Anaerobe">
        <title>Brachyspira catarrhinii sp. nov., an anaerobic intestinal spirochaete isolated from vervet monkeys may have been misidentified as Brachyspira aalborgi in previous studies.</title>
        <authorList>
            <person name="Phillips N.D."/>
            <person name="La T."/>
            <person name="Hampson D.J."/>
        </authorList>
    </citation>
    <scope>NUCLEOTIDE SEQUENCE [LARGE SCALE GENOMIC DNA]</scope>
    <source>
        <strain evidence="1 2">Z12</strain>
    </source>
</reference>
<keyword evidence="2" id="KW-1185">Reference proteome</keyword>
<name>A0ABY2TNB2_9SPIR</name>
<dbReference type="EMBL" id="SJDU01000428">
    <property type="protein sequence ID" value="TKZ29160.1"/>
    <property type="molecule type" value="Genomic_DNA"/>
</dbReference>
<dbReference type="Proteomes" id="UP000310168">
    <property type="component" value="Unassembled WGS sequence"/>
</dbReference>
<evidence type="ECO:0000313" key="1">
    <source>
        <dbReference type="EMBL" id="TKZ29160.1"/>
    </source>
</evidence>
<accession>A0ABY2TNB2</accession>
<sequence length="72" mass="8652">MRKIIYLSLSIFLLTTLIILQILGGRERVGYLSDFKIIEKSKSNYIYDFRIRYYDKVFRNSDIYGVYLITNN</sequence>